<dbReference type="OMA" id="WVETSSL"/>
<dbReference type="JaponicusDB" id="SJAG_05740"/>
<organism evidence="1 2">
    <name type="scientific">Schizosaccharomyces japonicus (strain yFS275 / FY16936)</name>
    <name type="common">Fission yeast</name>
    <dbReference type="NCBI Taxonomy" id="402676"/>
    <lineage>
        <taxon>Eukaryota</taxon>
        <taxon>Fungi</taxon>
        <taxon>Dikarya</taxon>
        <taxon>Ascomycota</taxon>
        <taxon>Taphrinomycotina</taxon>
        <taxon>Schizosaccharomycetes</taxon>
        <taxon>Schizosaccharomycetales</taxon>
        <taxon>Schizosaccharomycetaceae</taxon>
        <taxon>Schizosaccharomyces</taxon>
    </lineage>
</organism>
<name>T0S0Z5_SCHJY</name>
<gene>
    <name evidence="1" type="ORF">SJAG_05740</name>
</gene>
<evidence type="ECO:0000313" key="1">
    <source>
        <dbReference type="EMBL" id="EQC52992.1"/>
    </source>
</evidence>
<reference evidence="1 2" key="1">
    <citation type="journal article" date="2011" name="Science">
        <title>Comparative functional genomics of the fission yeasts.</title>
        <authorList>
            <person name="Rhind N."/>
            <person name="Chen Z."/>
            <person name="Yassour M."/>
            <person name="Thompson D.A."/>
            <person name="Haas B.J."/>
            <person name="Habib N."/>
            <person name="Wapinski I."/>
            <person name="Roy S."/>
            <person name="Lin M.F."/>
            <person name="Heiman D.I."/>
            <person name="Young S.K."/>
            <person name="Furuya K."/>
            <person name="Guo Y."/>
            <person name="Pidoux A."/>
            <person name="Chen H.M."/>
            <person name="Robbertse B."/>
            <person name="Goldberg J.M."/>
            <person name="Aoki K."/>
            <person name="Bayne E.H."/>
            <person name="Berlin A.M."/>
            <person name="Desjardins C.A."/>
            <person name="Dobbs E."/>
            <person name="Dukaj L."/>
            <person name="Fan L."/>
            <person name="FitzGerald M.G."/>
            <person name="French C."/>
            <person name="Gujja S."/>
            <person name="Hansen K."/>
            <person name="Keifenheim D."/>
            <person name="Levin J.Z."/>
            <person name="Mosher R.A."/>
            <person name="Mueller C.A."/>
            <person name="Pfiffner J."/>
            <person name="Priest M."/>
            <person name="Russ C."/>
            <person name="Smialowska A."/>
            <person name="Swoboda P."/>
            <person name="Sykes S.M."/>
            <person name="Vaughn M."/>
            <person name="Vengrova S."/>
            <person name="Yoder R."/>
            <person name="Zeng Q."/>
            <person name="Allshire R."/>
            <person name="Baulcombe D."/>
            <person name="Birren B.W."/>
            <person name="Brown W."/>
            <person name="Ekwall K."/>
            <person name="Kellis M."/>
            <person name="Leatherwood J."/>
            <person name="Levin H."/>
            <person name="Margalit H."/>
            <person name="Martienssen R."/>
            <person name="Nieduszynski C.A."/>
            <person name="Spatafora J.W."/>
            <person name="Friedman N."/>
            <person name="Dalgaard J.Z."/>
            <person name="Baumann P."/>
            <person name="Niki H."/>
            <person name="Regev A."/>
            <person name="Nusbaum C."/>
        </authorList>
    </citation>
    <scope>NUCLEOTIDE SEQUENCE [LARGE SCALE GENOMIC DNA]</scope>
    <source>
        <strain evidence="2">yFS275 / FY16936</strain>
    </source>
</reference>
<keyword evidence="2" id="KW-1185">Reference proteome</keyword>
<dbReference type="STRING" id="402676.T0S0Z5"/>
<sequence length="120" mass="13728">MRLKVSSDDFALRQWANTQLLGLDDAKNTIGDFCSALWKLNRGPQNWLIKCVYEGYSLPTTGKLELYLKDGCEVQLVRVLDDSERPHRSVETITTPLRSDDTSEFDDHLAARLEYSMVEC</sequence>
<dbReference type="RefSeq" id="XP_011049053.1">
    <property type="nucleotide sequence ID" value="XM_011050751.1"/>
</dbReference>
<dbReference type="AlphaFoldDB" id="T0S0Z5"/>
<dbReference type="HOGENOM" id="CLU_2050999_0_0_1"/>
<dbReference type="GeneID" id="22831091"/>
<protein>
    <submittedName>
        <fullName evidence="1">Uncharacterized protein</fullName>
    </submittedName>
</protein>
<dbReference type="EMBL" id="KE651168">
    <property type="protein sequence ID" value="EQC52992.1"/>
    <property type="molecule type" value="Genomic_DNA"/>
</dbReference>
<dbReference type="Proteomes" id="UP000001744">
    <property type="component" value="Unassembled WGS sequence"/>
</dbReference>
<proteinExistence type="predicted"/>
<dbReference type="VEuPathDB" id="FungiDB:SJAG_05740"/>
<accession>T0S0Z5</accession>
<evidence type="ECO:0000313" key="2">
    <source>
        <dbReference type="Proteomes" id="UP000001744"/>
    </source>
</evidence>